<dbReference type="FunFam" id="3.40.50.300:FF:000813">
    <property type="entry name" value="helicase POLQ-like isoform X1"/>
    <property type="match status" value="1"/>
</dbReference>
<dbReference type="CDD" id="cd08638">
    <property type="entry name" value="DNA_pol_A_theta"/>
    <property type="match status" value="1"/>
</dbReference>
<evidence type="ECO:0000259" key="13">
    <source>
        <dbReference type="PROSITE" id="PS51192"/>
    </source>
</evidence>
<gene>
    <name evidence="15" type="primary">SMI783</name>
    <name evidence="15" type="ORF">SmJEL517_g00783</name>
</gene>
<dbReference type="SMART" id="SM00487">
    <property type="entry name" value="DEXDc"/>
    <property type="match status" value="1"/>
</dbReference>
<evidence type="ECO:0000256" key="12">
    <source>
        <dbReference type="SAM" id="MobiDB-lite"/>
    </source>
</evidence>
<reference evidence="15 16" key="1">
    <citation type="journal article" date="2019" name="Sci. Rep.">
        <title>Comparative genomics of chytrid fungi reveal insights into the obligate biotrophic and pathogenic lifestyle of Synchytrium endobioticum.</title>
        <authorList>
            <person name="van de Vossenberg B.T.L.H."/>
            <person name="Warris S."/>
            <person name="Nguyen H.D.T."/>
            <person name="van Gent-Pelzer M.P.E."/>
            <person name="Joly D.L."/>
            <person name="van de Geest H.C."/>
            <person name="Bonants P.J.M."/>
            <person name="Smith D.S."/>
            <person name="Levesque C.A."/>
            <person name="van der Lee T.A.J."/>
        </authorList>
    </citation>
    <scope>NUCLEOTIDE SEQUENCE [LARGE SCALE GENOMIC DNA]</scope>
    <source>
        <strain evidence="15 16">JEL517</strain>
    </source>
</reference>
<dbReference type="GO" id="GO:0006261">
    <property type="term" value="P:DNA-templated DNA replication"/>
    <property type="evidence" value="ECO:0007669"/>
    <property type="project" value="InterPro"/>
</dbReference>
<feature type="domain" description="Helicase C-terminal" evidence="14">
    <location>
        <begin position="569"/>
        <end position="761"/>
    </location>
</feature>
<feature type="compositionally biased region" description="Acidic residues" evidence="12">
    <location>
        <begin position="1158"/>
        <end position="1174"/>
    </location>
</feature>
<keyword evidence="6" id="KW-0227">DNA damage</keyword>
<feature type="domain" description="Helicase ATP-binding" evidence="13">
    <location>
        <begin position="351"/>
        <end position="527"/>
    </location>
</feature>
<dbReference type="Gene3D" id="1.20.1060.10">
    <property type="entry name" value="Taq DNA Polymerase, Chain T, domain 4"/>
    <property type="match status" value="1"/>
</dbReference>
<dbReference type="InterPro" id="IPR057220">
    <property type="entry name" value="DUF7898"/>
</dbReference>
<evidence type="ECO:0000256" key="3">
    <source>
        <dbReference type="ARBA" id="ARBA00022679"/>
    </source>
</evidence>
<dbReference type="CDD" id="cd18795">
    <property type="entry name" value="SF2_C_Ski2"/>
    <property type="match status" value="1"/>
</dbReference>
<dbReference type="GO" id="GO:0005524">
    <property type="term" value="F:ATP binding"/>
    <property type="evidence" value="ECO:0007669"/>
    <property type="project" value="UniProtKB-KW"/>
</dbReference>
<dbReference type="Gene3D" id="1.10.150.20">
    <property type="entry name" value="5' to 3' exonuclease, C-terminal subdomain"/>
    <property type="match status" value="1"/>
</dbReference>
<evidence type="ECO:0000313" key="15">
    <source>
        <dbReference type="EMBL" id="TPX37004.1"/>
    </source>
</evidence>
<feature type="region of interest" description="Disordered" evidence="12">
    <location>
        <begin position="1"/>
        <end position="27"/>
    </location>
</feature>
<dbReference type="STRING" id="1806994.A0A507CGB6"/>
<evidence type="ECO:0000256" key="1">
    <source>
        <dbReference type="ARBA" id="ARBA00004123"/>
    </source>
</evidence>
<dbReference type="InterPro" id="IPR019760">
    <property type="entry name" value="DNA-dir_DNA_pol_A_CS"/>
</dbReference>
<dbReference type="GO" id="GO:0005634">
    <property type="term" value="C:nucleus"/>
    <property type="evidence" value="ECO:0007669"/>
    <property type="project" value="UniProtKB-SubCell"/>
</dbReference>
<dbReference type="InterPro" id="IPR001098">
    <property type="entry name" value="DNA-dir_DNA_pol_A_palm_dom"/>
</dbReference>
<organism evidence="15 16">
    <name type="scientific">Synchytrium microbalum</name>
    <dbReference type="NCBI Taxonomy" id="1806994"/>
    <lineage>
        <taxon>Eukaryota</taxon>
        <taxon>Fungi</taxon>
        <taxon>Fungi incertae sedis</taxon>
        <taxon>Chytridiomycota</taxon>
        <taxon>Chytridiomycota incertae sedis</taxon>
        <taxon>Chytridiomycetes</taxon>
        <taxon>Synchytriales</taxon>
        <taxon>Synchytriaceae</taxon>
        <taxon>Synchytrium</taxon>
    </lineage>
</organism>
<keyword evidence="4" id="KW-0548">Nucleotidyltransferase</keyword>
<dbReference type="SUPFAM" id="SSF53098">
    <property type="entry name" value="Ribonuclease H-like"/>
    <property type="match status" value="1"/>
</dbReference>
<dbReference type="InterPro" id="IPR012337">
    <property type="entry name" value="RNaseH-like_sf"/>
</dbReference>
<keyword evidence="3" id="KW-0808">Transferase</keyword>
<dbReference type="SMART" id="SM00482">
    <property type="entry name" value="POLAc"/>
    <property type="match status" value="1"/>
</dbReference>
<dbReference type="PANTHER" id="PTHR10133:SF62">
    <property type="entry name" value="DNA POLYMERASE THETA"/>
    <property type="match status" value="1"/>
</dbReference>
<dbReference type="InterPro" id="IPR036390">
    <property type="entry name" value="WH_DNA-bd_sf"/>
</dbReference>
<evidence type="ECO:0000256" key="8">
    <source>
        <dbReference type="ARBA" id="ARBA00022932"/>
    </source>
</evidence>
<dbReference type="SUPFAM" id="SSF158702">
    <property type="entry name" value="Sec63 N-terminal domain-like"/>
    <property type="match status" value="1"/>
</dbReference>
<dbReference type="InterPro" id="IPR014001">
    <property type="entry name" value="Helicase_ATP-bd"/>
</dbReference>
<dbReference type="Gene3D" id="3.30.420.10">
    <property type="entry name" value="Ribonuclease H-like superfamily/Ribonuclease H"/>
    <property type="match status" value="1"/>
</dbReference>
<proteinExistence type="predicted"/>
<dbReference type="PANTHER" id="PTHR10133">
    <property type="entry name" value="DNA POLYMERASE I"/>
    <property type="match status" value="1"/>
</dbReference>
<evidence type="ECO:0000256" key="2">
    <source>
        <dbReference type="ARBA" id="ARBA00012417"/>
    </source>
</evidence>
<dbReference type="OrthoDB" id="2320933at2759"/>
<dbReference type="SMART" id="SM00490">
    <property type="entry name" value="HELICc"/>
    <property type="match status" value="1"/>
</dbReference>
<comment type="subcellular location">
    <subcellularLocation>
        <location evidence="1">Nucleus</location>
    </subcellularLocation>
</comment>
<evidence type="ECO:0000256" key="5">
    <source>
        <dbReference type="ARBA" id="ARBA00022741"/>
    </source>
</evidence>
<sequence length="1803" mass="200529">MKLNLQTSTTQKQMSLRHQTKPNLERYSRLKRPRISVPEDNPVIVAPSTTDVLVEASPEPISKELSSSSALPAKKRKRLLTVGGLVSSNEASATPTLTRANSRKNRNTIFKIPTIDRLIANSNSNLVDDASTSVVDSPMISRIEAVDQGALVAETPIPSPPPNQVETPVNDHKPNGFMTRSGLKVSPNIASIIQRGPLYVAQSPDFGDVSSIDIQAFDDYMNELEQNHAPLATDNVVAAPQHSFIPASQITQLHMDAPHHQVKSPLVSQAAAILAPVLLPTSPLVLPTLLNNQFARQPSSLIASEEVAYVEETDLLLTRPELGLPESVIETYGEAGVKSLYEWQMEALLIDGILNGKKNLVYSAPTSAGKTMVAELIMVKRVLESKKKAIFILPFVSIVSEKTKYLQKMFASTRLNIVGYYASVGSASFDDVDIAICTIEKANGIMNRLLEEQRLDQIGIVVVDELHMARDYSLGVGDEGRGYLLELQLTKMQYVLRDEIQVVAMSATISNIAVLASWLSADLYISDYRPVPLTEYIKVNDTQEVWDVHLGTKRCLKDIYPYDKLDPDMLVPLVAETVAEGNSVLVFCRTKVACEAAAKLLAKLMPVLLKFGLSEDEANNHKNVMAELQRSPGGLDPVLEATVPQGVAYHHAGLTVEERECIEDAFRAGYIRVLCATSTLASGVNLPARRVIFRSPEQHQGGILDPQSYSQMKGRAGRKGYDTVGESIVLCSSKQLTRVKRLLESPLQPVQSCLTSERKGLKRALLEVIAAGVVRTAQDVTAYVERSLLFAEDPSWDRVNGYVNEALEFLLERDLVCKDGECCKATKLGMATVASSLSPEEAIVVFQELRAAMNSFVLAEDLHIVYQVTPTYFAYNDLDWNGVAQVYSRLGDAQSRVATAIGIDQGLVIKVSREGWRKNLGKTADGREKSMILGRFFASLMLADLVREVSFEQIMDKYNFRNRGLLQSLQSSAATFAGMVTVFCERLGWTNLQLLVQQFQDRLNFGVENELLELARIPGIKAFTGRVLFRAGYKTIPSIACASAEEIHKHIASSRPFKINGNYDEAAQNRIEFRIAHQIVQGAQRLLEIDQKEVSRASKKLAHALKTAKNGTKRKRGKKGKPAFTVNNYHRLELPNRSETPVPYGDTRPPGASSPALFDDDSEFDEQLEQEDEATPSLEDAQLEVVAYPTIVHLGENLDAMKNFLQEWPRQPKYAIRVCARREAQNVILEGLAVCWDPSLVFYLPNDTNSSQESKVAWGDVARVLSEPSQKYAFHVQHDLTALAWQRIPVAQPILDPRVAAWALDPEGRDYTLHQALNVIFPSKRFNMASSKIEKCCFEATHVLLLGEHHWSKLEVEGLLRHVVDVEMPVMSILAELELVGLAFEVEYFTGCLNEYRTAIHQIETEAFKLAGRRFSLSSPAQVAQVLYDDLKLPTDNSTNKNNKVTGGRAVFSRSTSKEVLERISRLHPLPRLVVEYRRISTLVFNQLYSLNDAGVMHPYFRHHRVLCEYDSHTATGRVTTKNPNLQNIPHPRSLVDIGFGQGNLVNIRNAFRASPGHILVSSDYSQLELRIIAHMSADRKLLELLNGGGDLFIKLAAQWNGIEPSEVTPEIRKRAKAVAYGVIYGLGPTTLANDMKTSVEEAESLIHNFRNSYEGIPQLIQRITNDCANTGYAETLLGRRRYLPAIFSGEMSKRAQAQRQAVNTTIQGSAADLVKVAMIKIRDVFTSKYGCWYAHEEPDSQALHVPHMVLQIHDELLFEVPITMLDEVKEVVEECMMNAITLSVKMPVRFKKGVRWGELLED</sequence>
<comment type="caution">
    <text evidence="15">The sequence shown here is derived from an EMBL/GenBank/DDBJ whole genome shotgun (WGS) entry which is preliminary data.</text>
</comment>
<evidence type="ECO:0000256" key="7">
    <source>
        <dbReference type="ARBA" id="ARBA00022840"/>
    </source>
</evidence>
<dbReference type="InterPro" id="IPR043502">
    <property type="entry name" value="DNA/RNA_pol_sf"/>
</dbReference>
<keyword evidence="9" id="KW-0234">DNA repair</keyword>
<feature type="compositionally biased region" description="Polar residues" evidence="12">
    <location>
        <begin position="1"/>
        <end position="17"/>
    </location>
</feature>
<dbReference type="Pfam" id="PF00476">
    <property type="entry name" value="DNA_pol_A"/>
    <property type="match status" value="1"/>
</dbReference>
<dbReference type="InterPro" id="IPR046931">
    <property type="entry name" value="HTH_61"/>
</dbReference>
<keyword evidence="7" id="KW-0067">ATP-binding</keyword>
<evidence type="ECO:0000256" key="9">
    <source>
        <dbReference type="ARBA" id="ARBA00023204"/>
    </source>
</evidence>
<dbReference type="Pfam" id="PF20470">
    <property type="entry name" value="HTH_61"/>
    <property type="match status" value="1"/>
</dbReference>
<dbReference type="InterPro" id="IPR001650">
    <property type="entry name" value="Helicase_C-like"/>
</dbReference>
<dbReference type="InterPro" id="IPR048960">
    <property type="entry name" value="POLQ-like_helical"/>
</dbReference>
<dbReference type="Proteomes" id="UP000319731">
    <property type="component" value="Unassembled WGS sequence"/>
</dbReference>
<dbReference type="Pfam" id="PF00271">
    <property type="entry name" value="Helicase_C"/>
    <property type="match status" value="1"/>
</dbReference>
<dbReference type="Gene3D" id="3.30.70.370">
    <property type="match status" value="1"/>
</dbReference>
<dbReference type="GO" id="GO:0003887">
    <property type="term" value="F:DNA-directed DNA polymerase activity"/>
    <property type="evidence" value="ECO:0007669"/>
    <property type="project" value="UniProtKB-KW"/>
</dbReference>
<dbReference type="InterPro" id="IPR036397">
    <property type="entry name" value="RNaseH_sf"/>
</dbReference>
<evidence type="ECO:0000256" key="4">
    <source>
        <dbReference type="ARBA" id="ARBA00022695"/>
    </source>
</evidence>
<evidence type="ECO:0000256" key="10">
    <source>
        <dbReference type="ARBA" id="ARBA00023242"/>
    </source>
</evidence>
<evidence type="ECO:0000256" key="11">
    <source>
        <dbReference type="ARBA" id="ARBA00049244"/>
    </source>
</evidence>
<dbReference type="GO" id="GO:0097681">
    <property type="term" value="P:double-strand break repair via alternative nonhomologous end joining"/>
    <property type="evidence" value="ECO:0007669"/>
    <property type="project" value="TreeGrafter"/>
</dbReference>
<dbReference type="Gene3D" id="3.40.50.300">
    <property type="entry name" value="P-loop containing nucleotide triphosphate hydrolases"/>
    <property type="match status" value="2"/>
</dbReference>
<dbReference type="SUPFAM" id="SSF56672">
    <property type="entry name" value="DNA/RNA polymerases"/>
    <property type="match status" value="1"/>
</dbReference>
<dbReference type="Pfam" id="PF00270">
    <property type="entry name" value="DEAD"/>
    <property type="match status" value="1"/>
</dbReference>
<evidence type="ECO:0000259" key="14">
    <source>
        <dbReference type="PROSITE" id="PS51194"/>
    </source>
</evidence>
<keyword evidence="8 15" id="KW-0239">DNA-directed DNA polymerase</keyword>
<dbReference type="EMBL" id="QEAO01000003">
    <property type="protein sequence ID" value="TPX37004.1"/>
    <property type="molecule type" value="Genomic_DNA"/>
</dbReference>
<dbReference type="SUPFAM" id="SSF46785">
    <property type="entry name" value="Winged helix' DNA-binding domain"/>
    <property type="match status" value="1"/>
</dbReference>
<name>A0A507CGB6_9FUNG</name>
<dbReference type="SUPFAM" id="SSF52540">
    <property type="entry name" value="P-loop containing nucleoside triphosphate hydrolases"/>
    <property type="match status" value="1"/>
</dbReference>
<dbReference type="PROSITE" id="PS51192">
    <property type="entry name" value="HELICASE_ATP_BIND_1"/>
    <property type="match status" value="1"/>
</dbReference>
<dbReference type="CDD" id="cd18026">
    <property type="entry name" value="DEXHc_POLQ-like"/>
    <property type="match status" value="1"/>
</dbReference>
<dbReference type="InterPro" id="IPR027417">
    <property type="entry name" value="P-loop_NTPase"/>
</dbReference>
<dbReference type="InterPro" id="IPR011545">
    <property type="entry name" value="DEAD/DEAH_box_helicase_dom"/>
</dbReference>
<evidence type="ECO:0000313" key="16">
    <source>
        <dbReference type="Proteomes" id="UP000319731"/>
    </source>
</evidence>
<dbReference type="RefSeq" id="XP_031027075.1">
    <property type="nucleotide sequence ID" value="XM_031166712.1"/>
</dbReference>
<comment type="catalytic activity">
    <reaction evidence="11">
        <text>DNA(n) + a 2'-deoxyribonucleoside 5'-triphosphate = DNA(n+1) + diphosphate</text>
        <dbReference type="Rhea" id="RHEA:22508"/>
        <dbReference type="Rhea" id="RHEA-COMP:17339"/>
        <dbReference type="Rhea" id="RHEA-COMP:17340"/>
        <dbReference type="ChEBI" id="CHEBI:33019"/>
        <dbReference type="ChEBI" id="CHEBI:61560"/>
        <dbReference type="ChEBI" id="CHEBI:173112"/>
        <dbReference type="EC" id="2.7.7.7"/>
    </reaction>
</comment>
<dbReference type="Gene3D" id="1.10.3380.20">
    <property type="match status" value="1"/>
</dbReference>
<dbReference type="EC" id="2.7.7.7" evidence="2"/>
<dbReference type="PROSITE" id="PS00447">
    <property type="entry name" value="DNA_POLYMERASE_A"/>
    <property type="match status" value="1"/>
</dbReference>
<dbReference type="Pfam" id="PF25453">
    <property type="entry name" value="DUF7898"/>
    <property type="match status" value="1"/>
</dbReference>
<dbReference type="FunFam" id="1.10.150.20:FF:000002">
    <property type="entry name" value="DNA polymerase I"/>
    <property type="match status" value="1"/>
</dbReference>
<dbReference type="GO" id="GO:0003677">
    <property type="term" value="F:DNA binding"/>
    <property type="evidence" value="ECO:0007669"/>
    <property type="project" value="InterPro"/>
</dbReference>
<dbReference type="InterPro" id="IPR002298">
    <property type="entry name" value="DNA_polymerase_A"/>
</dbReference>
<protein>
    <recommendedName>
        <fullName evidence="2">DNA-directed DNA polymerase</fullName>
        <ecNumber evidence="2">2.7.7.7</ecNumber>
    </recommendedName>
</protein>
<dbReference type="GeneID" id="42002009"/>
<dbReference type="Pfam" id="PF21099">
    <property type="entry name" value="POLQ_helical"/>
    <property type="match status" value="1"/>
</dbReference>
<feature type="compositionally biased region" description="Basic residues" evidence="12">
    <location>
        <begin position="1111"/>
        <end position="1121"/>
    </location>
</feature>
<dbReference type="PRINTS" id="PR00868">
    <property type="entry name" value="DNAPOLI"/>
</dbReference>
<keyword evidence="5" id="KW-0547">Nucleotide-binding</keyword>
<accession>A0A507CGB6</accession>
<evidence type="ECO:0000256" key="6">
    <source>
        <dbReference type="ARBA" id="ARBA00022763"/>
    </source>
</evidence>
<keyword evidence="10" id="KW-0539">Nucleus</keyword>
<feature type="region of interest" description="Disordered" evidence="12">
    <location>
        <begin position="1104"/>
        <end position="1176"/>
    </location>
</feature>
<dbReference type="PROSITE" id="PS51194">
    <property type="entry name" value="HELICASE_CTER"/>
    <property type="match status" value="1"/>
</dbReference>
<keyword evidence="16" id="KW-1185">Reference proteome</keyword>